<comment type="caution">
    <text evidence="2">The sequence shown here is derived from an EMBL/GenBank/DDBJ whole genome shotgun (WGS) entry which is preliminary data.</text>
</comment>
<dbReference type="InterPro" id="IPR045155">
    <property type="entry name" value="Beta-lactam_cat"/>
</dbReference>
<dbReference type="Pfam" id="PF13354">
    <property type="entry name" value="Beta-lactamase2"/>
    <property type="match status" value="1"/>
</dbReference>
<protein>
    <recommendedName>
        <fullName evidence="1">Beta-lactamase class A catalytic domain-containing protein</fullName>
    </recommendedName>
</protein>
<dbReference type="Proteomes" id="UP000475928">
    <property type="component" value="Unassembled WGS sequence"/>
</dbReference>
<dbReference type="InterPro" id="IPR012338">
    <property type="entry name" value="Beta-lactam/transpept-like"/>
</dbReference>
<dbReference type="GO" id="GO:0046677">
    <property type="term" value="P:response to antibiotic"/>
    <property type="evidence" value="ECO:0007669"/>
    <property type="project" value="InterPro"/>
</dbReference>
<evidence type="ECO:0000259" key="1">
    <source>
        <dbReference type="Pfam" id="PF13354"/>
    </source>
</evidence>
<reference evidence="2 3" key="1">
    <citation type="submission" date="2020-02" db="EMBL/GenBank/DDBJ databases">
        <title>Draft genome sequence of Lactococcus sp. Hs20B0-1.</title>
        <authorList>
            <person name="Noda S."/>
            <person name="Yuki M."/>
            <person name="Ohkuma M."/>
        </authorList>
    </citation>
    <scope>NUCLEOTIDE SEQUENCE [LARGE SCALE GENOMIC DNA]</scope>
    <source>
        <strain evidence="2 3">Hs20B0-1</strain>
    </source>
</reference>
<sequence length="255" mass="28469">MRKKLNPVFVLILSSLILLGFIGLSKATQLIATSKPDAAAQAKAIKQVFQADKDVESAEYLDLTTGKIVSKNPRELRVSASTYKLFIARFILAEIASHKLSWTSPYENETIRDGITQMIVNSDNNFPEWVIATYGADTIEAYLKSVGYQGLWADPNQAQTSASDLTKVLQYYYLHRQNADVKFLLGLMKTQEFRTGIPAGTPSVVADKVGFIDYYKNDAGIVFAKRPYILVVMTNHQTDFSLVKQVTQAVENSRK</sequence>
<evidence type="ECO:0000313" key="2">
    <source>
        <dbReference type="EMBL" id="GFH40066.1"/>
    </source>
</evidence>
<name>A0A6A0B4Y2_9LACT</name>
<proteinExistence type="predicted"/>
<evidence type="ECO:0000313" key="3">
    <source>
        <dbReference type="Proteomes" id="UP000475928"/>
    </source>
</evidence>
<dbReference type="PANTHER" id="PTHR35333:SF3">
    <property type="entry name" value="BETA-LACTAMASE-TYPE TRANSPEPTIDASE FOLD CONTAINING PROTEIN"/>
    <property type="match status" value="1"/>
</dbReference>
<gene>
    <name evidence="2" type="ORF">Hs20B_04640</name>
</gene>
<dbReference type="Gene3D" id="3.40.710.10">
    <property type="entry name" value="DD-peptidase/beta-lactamase superfamily"/>
    <property type="match status" value="1"/>
</dbReference>
<feature type="domain" description="Beta-lactamase class A catalytic" evidence="1">
    <location>
        <begin position="60"/>
        <end position="234"/>
    </location>
</feature>
<organism evidence="2 3">
    <name type="scientific">Pseudolactococcus insecticola</name>
    <dbReference type="NCBI Taxonomy" id="2709158"/>
    <lineage>
        <taxon>Bacteria</taxon>
        <taxon>Bacillati</taxon>
        <taxon>Bacillota</taxon>
        <taxon>Bacilli</taxon>
        <taxon>Lactobacillales</taxon>
        <taxon>Streptococcaceae</taxon>
        <taxon>Pseudolactococcus</taxon>
    </lineage>
</organism>
<dbReference type="RefSeq" id="WP_172355263.1">
    <property type="nucleotide sequence ID" value="NZ_BLLH01000002.1"/>
</dbReference>
<keyword evidence="3" id="KW-1185">Reference proteome</keyword>
<dbReference type="SUPFAM" id="SSF56601">
    <property type="entry name" value="beta-lactamase/transpeptidase-like"/>
    <property type="match status" value="1"/>
</dbReference>
<dbReference type="InterPro" id="IPR000871">
    <property type="entry name" value="Beta-lactam_class-A"/>
</dbReference>
<dbReference type="PANTHER" id="PTHR35333">
    <property type="entry name" value="BETA-LACTAMASE"/>
    <property type="match status" value="1"/>
</dbReference>
<dbReference type="EMBL" id="BLLH01000002">
    <property type="protein sequence ID" value="GFH40066.1"/>
    <property type="molecule type" value="Genomic_DNA"/>
</dbReference>
<dbReference type="GO" id="GO:0008800">
    <property type="term" value="F:beta-lactamase activity"/>
    <property type="evidence" value="ECO:0007669"/>
    <property type="project" value="InterPro"/>
</dbReference>
<dbReference type="GO" id="GO:0030655">
    <property type="term" value="P:beta-lactam antibiotic catabolic process"/>
    <property type="evidence" value="ECO:0007669"/>
    <property type="project" value="InterPro"/>
</dbReference>
<dbReference type="AlphaFoldDB" id="A0A6A0B4Y2"/>
<accession>A0A6A0B4Y2</accession>